<protein>
    <submittedName>
        <fullName evidence="1">Uncharacterized protein</fullName>
    </submittedName>
</protein>
<dbReference type="Proteomes" id="UP000232688">
    <property type="component" value="Unassembled WGS sequence"/>
</dbReference>
<evidence type="ECO:0000313" key="2">
    <source>
        <dbReference type="Proteomes" id="UP000232688"/>
    </source>
</evidence>
<evidence type="ECO:0000313" key="1">
    <source>
        <dbReference type="EMBL" id="PKC55445.1"/>
    </source>
</evidence>
<comment type="caution">
    <text evidence="1">The sequence shown here is derived from an EMBL/GenBank/DDBJ whole genome shotgun (WGS) entry which is preliminary data.</text>
</comment>
<gene>
    <name evidence="1" type="ORF">RhiirA1_402888</name>
</gene>
<accession>A0A2N0QWK6</accession>
<sequence length="103" mass="11589">MENIELTCHLHTRPGKNVIRVNTGNDVNFLIGFTSFGFEARINRSIDALRITGSRFTSFGLEARINRSIGALRITGSREIVKLGFRKRNTCTNHLILGEIMVN</sequence>
<name>A0A2N0QWK6_9GLOM</name>
<dbReference type="VEuPathDB" id="FungiDB:RhiirA1_402888"/>
<dbReference type="AlphaFoldDB" id="A0A2N0QWK6"/>
<reference evidence="1 2" key="1">
    <citation type="submission" date="2017-10" db="EMBL/GenBank/DDBJ databases">
        <title>Extensive intraspecific genome diversity in a model arbuscular mycorrhizal fungus.</title>
        <authorList>
            <person name="Chen E.C.H."/>
            <person name="Morin E."/>
            <person name="Baudet D."/>
            <person name="Noel J."/>
            <person name="Ndikumana S."/>
            <person name="Charron P."/>
            <person name="St-Onge C."/>
            <person name="Giorgi J."/>
            <person name="Grigoriev I.V."/>
            <person name="Roux C."/>
            <person name="Martin F.M."/>
            <person name="Corradi N."/>
        </authorList>
    </citation>
    <scope>NUCLEOTIDE SEQUENCE [LARGE SCALE GENOMIC DNA]</scope>
    <source>
        <strain evidence="1 2">A1</strain>
    </source>
</reference>
<reference evidence="1 2" key="2">
    <citation type="submission" date="2017-10" db="EMBL/GenBank/DDBJ databases">
        <title>Genome analyses suggest a sexual origin of heterokaryosis in a supposedly ancient asexual fungus.</title>
        <authorList>
            <person name="Corradi N."/>
            <person name="Sedzielewska K."/>
            <person name="Noel J."/>
            <person name="Charron P."/>
            <person name="Farinelli L."/>
            <person name="Marton T."/>
            <person name="Kruger M."/>
            <person name="Pelin A."/>
            <person name="Brachmann A."/>
            <person name="Corradi N."/>
        </authorList>
    </citation>
    <scope>NUCLEOTIDE SEQUENCE [LARGE SCALE GENOMIC DNA]</scope>
    <source>
        <strain evidence="1 2">A1</strain>
    </source>
</reference>
<dbReference type="EMBL" id="LLXH01002602">
    <property type="protein sequence ID" value="PKC55445.1"/>
    <property type="molecule type" value="Genomic_DNA"/>
</dbReference>
<proteinExistence type="predicted"/>
<organism evidence="1 2">
    <name type="scientific">Rhizophagus irregularis</name>
    <dbReference type="NCBI Taxonomy" id="588596"/>
    <lineage>
        <taxon>Eukaryota</taxon>
        <taxon>Fungi</taxon>
        <taxon>Fungi incertae sedis</taxon>
        <taxon>Mucoromycota</taxon>
        <taxon>Glomeromycotina</taxon>
        <taxon>Glomeromycetes</taxon>
        <taxon>Glomerales</taxon>
        <taxon>Glomeraceae</taxon>
        <taxon>Rhizophagus</taxon>
    </lineage>
</organism>